<proteinExistence type="inferred from homology"/>
<dbReference type="InterPro" id="IPR036251">
    <property type="entry name" value="Arg_repress_C_sf"/>
</dbReference>
<keyword evidence="5 8" id="KW-0805">Transcription regulation</keyword>
<keyword evidence="6 8" id="KW-0238">DNA-binding</keyword>
<feature type="domain" description="Arginine repressor C-terminal" evidence="11">
    <location>
        <begin position="98"/>
        <end position="162"/>
    </location>
</feature>
<dbReference type="GO" id="GO:0034618">
    <property type="term" value="F:arginine binding"/>
    <property type="evidence" value="ECO:0007669"/>
    <property type="project" value="InterPro"/>
</dbReference>
<dbReference type="GO" id="GO:0006526">
    <property type="term" value="P:L-arginine biosynthetic process"/>
    <property type="evidence" value="ECO:0007669"/>
    <property type="project" value="UniProtKB-UniPathway"/>
</dbReference>
<dbReference type="Pfam" id="PF02863">
    <property type="entry name" value="Arg_repressor_C"/>
    <property type="match status" value="1"/>
</dbReference>
<dbReference type="Pfam" id="PF01316">
    <property type="entry name" value="Arg_repressor"/>
    <property type="match status" value="1"/>
</dbReference>
<gene>
    <name evidence="8" type="primary">argR</name>
    <name evidence="12" type="ORF">FB389_0160</name>
</gene>
<protein>
    <recommendedName>
        <fullName evidence="8 9">Arginine repressor</fullName>
    </recommendedName>
</protein>
<accession>A0A542SLN3</accession>
<dbReference type="InterPro" id="IPR020899">
    <property type="entry name" value="Arg_repress_C"/>
</dbReference>
<dbReference type="HAMAP" id="MF_00173">
    <property type="entry name" value="Arg_repressor"/>
    <property type="match status" value="1"/>
</dbReference>
<dbReference type="GO" id="GO:0003677">
    <property type="term" value="F:DNA binding"/>
    <property type="evidence" value="ECO:0007669"/>
    <property type="project" value="UniProtKB-KW"/>
</dbReference>
<keyword evidence="4 8" id="KW-0678">Repressor</keyword>
<dbReference type="InterPro" id="IPR020900">
    <property type="entry name" value="Arg_repress_DNA-bd"/>
</dbReference>
<dbReference type="OrthoDB" id="7060358at2"/>
<evidence type="ECO:0000256" key="5">
    <source>
        <dbReference type="ARBA" id="ARBA00023015"/>
    </source>
</evidence>
<keyword evidence="8" id="KW-0028">Amino-acid biosynthesis</keyword>
<dbReference type="RefSeq" id="WP_142110934.1">
    <property type="nucleotide sequence ID" value="NZ_BAAATB010000005.1"/>
</dbReference>
<sequence length="171" mass="18128">MSRDQAIPGTRAARHGRIRQLLAHGEYSSQGQIVQALADEGMTVTQATLSRDLDELKALRVRGARGNLAYRIPDPAERGQDRSEVVEQIANRLARVCTELLVSAQAGGNLVVLRTPPGAAQYLASALDDSVFAGVLGTVAGDDTVMVVAQDAEGARDIARKLLVLANGQDT</sequence>
<evidence type="ECO:0000256" key="3">
    <source>
        <dbReference type="ARBA" id="ARBA00022490"/>
    </source>
</evidence>
<dbReference type="Gene3D" id="1.10.10.10">
    <property type="entry name" value="Winged helix-like DNA-binding domain superfamily/Winged helix DNA-binding domain"/>
    <property type="match status" value="1"/>
</dbReference>
<evidence type="ECO:0000259" key="11">
    <source>
        <dbReference type="Pfam" id="PF02863"/>
    </source>
</evidence>
<feature type="domain" description="Arginine repressor DNA-binding" evidence="10">
    <location>
        <begin position="11"/>
        <end position="74"/>
    </location>
</feature>
<dbReference type="PANTHER" id="PTHR34471">
    <property type="entry name" value="ARGININE REPRESSOR"/>
    <property type="match status" value="1"/>
</dbReference>
<comment type="caution">
    <text evidence="12">The sequence shown here is derived from an EMBL/GenBank/DDBJ whole genome shotgun (WGS) entry which is preliminary data.</text>
</comment>
<dbReference type="GO" id="GO:1900079">
    <property type="term" value="P:regulation of arginine biosynthetic process"/>
    <property type="evidence" value="ECO:0007669"/>
    <property type="project" value="UniProtKB-UniRule"/>
</dbReference>
<keyword evidence="7 8" id="KW-0804">Transcription</keyword>
<dbReference type="AlphaFoldDB" id="A0A542SLN3"/>
<dbReference type="InterPro" id="IPR036388">
    <property type="entry name" value="WH-like_DNA-bd_sf"/>
</dbReference>
<comment type="function">
    <text evidence="8">Regulates arginine biosynthesis genes.</text>
</comment>
<comment type="similarity">
    <text evidence="2 8">Belongs to the ArgR family.</text>
</comment>
<keyword evidence="3 8" id="KW-0963">Cytoplasm</keyword>
<dbReference type="GO" id="GO:0051259">
    <property type="term" value="P:protein complex oligomerization"/>
    <property type="evidence" value="ECO:0007669"/>
    <property type="project" value="InterPro"/>
</dbReference>
<dbReference type="InterPro" id="IPR036390">
    <property type="entry name" value="WH_DNA-bd_sf"/>
</dbReference>
<evidence type="ECO:0000256" key="9">
    <source>
        <dbReference type="NCBIfam" id="TIGR01529"/>
    </source>
</evidence>
<evidence type="ECO:0000259" key="10">
    <source>
        <dbReference type="Pfam" id="PF01316"/>
    </source>
</evidence>
<dbReference type="Proteomes" id="UP000316181">
    <property type="component" value="Unassembled WGS sequence"/>
</dbReference>
<dbReference type="SUPFAM" id="SSF55252">
    <property type="entry name" value="C-terminal domain of arginine repressor"/>
    <property type="match status" value="1"/>
</dbReference>
<evidence type="ECO:0000313" key="12">
    <source>
        <dbReference type="EMBL" id="TQK75533.1"/>
    </source>
</evidence>
<evidence type="ECO:0000256" key="7">
    <source>
        <dbReference type="ARBA" id="ARBA00023163"/>
    </source>
</evidence>
<dbReference type="GO" id="GO:0003700">
    <property type="term" value="F:DNA-binding transcription factor activity"/>
    <property type="evidence" value="ECO:0007669"/>
    <property type="project" value="UniProtKB-UniRule"/>
</dbReference>
<evidence type="ECO:0000256" key="1">
    <source>
        <dbReference type="ARBA" id="ARBA00004496"/>
    </source>
</evidence>
<keyword evidence="8" id="KW-0055">Arginine biosynthesis</keyword>
<keyword evidence="13" id="KW-1185">Reference proteome</keyword>
<comment type="pathway">
    <text evidence="8">Amino-acid biosynthesis; L-arginine biosynthesis [regulation].</text>
</comment>
<dbReference type="SUPFAM" id="SSF46785">
    <property type="entry name" value="Winged helix' DNA-binding domain"/>
    <property type="match status" value="1"/>
</dbReference>
<evidence type="ECO:0000256" key="8">
    <source>
        <dbReference type="HAMAP-Rule" id="MF_00173"/>
    </source>
</evidence>
<dbReference type="InterPro" id="IPR001669">
    <property type="entry name" value="Arg_repress"/>
</dbReference>
<evidence type="ECO:0000313" key="13">
    <source>
        <dbReference type="Proteomes" id="UP000316181"/>
    </source>
</evidence>
<reference evidence="12 13" key="1">
    <citation type="submission" date="2019-06" db="EMBL/GenBank/DDBJ databases">
        <title>Sequencing the genomes of 1000 actinobacteria strains.</title>
        <authorList>
            <person name="Klenk H.-P."/>
        </authorList>
    </citation>
    <scope>NUCLEOTIDE SEQUENCE [LARGE SCALE GENOMIC DNA]</scope>
    <source>
        <strain evidence="12 13">DSM 10596</strain>
    </source>
</reference>
<dbReference type="Gene3D" id="3.30.1360.40">
    <property type="match status" value="1"/>
</dbReference>
<comment type="subcellular location">
    <subcellularLocation>
        <location evidence="1 8">Cytoplasm</location>
    </subcellularLocation>
</comment>
<dbReference type="PRINTS" id="PR01467">
    <property type="entry name" value="ARGREPRESSOR"/>
</dbReference>
<dbReference type="NCBIfam" id="TIGR01529">
    <property type="entry name" value="argR_whole"/>
    <property type="match status" value="1"/>
</dbReference>
<dbReference type="UniPathway" id="UPA00068"/>
<evidence type="ECO:0000256" key="2">
    <source>
        <dbReference type="ARBA" id="ARBA00008316"/>
    </source>
</evidence>
<evidence type="ECO:0000256" key="4">
    <source>
        <dbReference type="ARBA" id="ARBA00022491"/>
    </source>
</evidence>
<dbReference type="EMBL" id="VFNV01000001">
    <property type="protein sequence ID" value="TQK75533.1"/>
    <property type="molecule type" value="Genomic_DNA"/>
</dbReference>
<organism evidence="12 13">
    <name type="scientific">Rarobacter incanus</name>
    <dbReference type="NCBI Taxonomy" id="153494"/>
    <lineage>
        <taxon>Bacteria</taxon>
        <taxon>Bacillati</taxon>
        <taxon>Actinomycetota</taxon>
        <taxon>Actinomycetes</taxon>
        <taxon>Micrococcales</taxon>
        <taxon>Rarobacteraceae</taxon>
        <taxon>Rarobacter</taxon>
    </lineage>
</organism>
<dbReference type="PANTHER" id="PTHR34471:SF1">
    <property type="entry name" value="ARGININE REPRESSOR"/>
    <property type="match status" value="1"/>
</dbReference>
<evidence type="ECO:0000256" key="6">
    <source>
        <dbReference type="ARBA" id="ARBA00023125"/>
    </source>
</evidence>
<name>A0A542SLN3_9MICO</name>
<dbReference type="GO" id="GO:0005737">
    <property type="term" value="C:cytoplasm"/>
    <property type="evidence" value="ECO:0007669"/>
    <property type="project" value="UniProtKB-SubCell"/>
</dbReference>